<accession>A0ABP4IQE2</accession>
<feature type="region of interest" description="Disordered" evidence="1">
    <location>
        <begin position="243"/>
        <end position="543"/>
    </location>
</feature>
<dbReference type="RefSeq" id="WP_344025412.1">
    <property type="nucleotide sequence ID" value="NZ_BAAAJK010000027.1"/>
</dbReference>
<comment type="caution">
    <text evidence="2">The sequence shown here is derived from an EMBL/GenBank/DDBJ whole genome shotgun (WGS) entry which is preliminary data.</text>
</comment>
<organism evidence="2 3">
    <name type="scientific">Pseudonocardia kongjuensis</name>
    <dbReference type="NCBI Taxonomy" id="102227"/>
    <lineage>
        <taxon>Bacteria</taxon>
        <taxon>Bacillati</taxon>
        <taxon>Actinomycetota</taxon>
        <taxon>Actinomycetes</taxon>
        <taxon>Pseudonocardiales</taxon>
        <taxon>Pseudonocardiaceae</taxon>
        <taxon>Pseudonocardia</taxon>
    </lineage>
</organism>
<dbReference type="Proteomes" id="UP001501414">
    <property type="component" value="Unassembled WGS sequence"/>
</dbReference>
<feature type="compositionally biased region" description="Polar residues" evidence="1">
    <location>
        <begin position="413"/>
        <end position="450"/>
    </location>
</feature>
<proteinExistence type="predicted"/>
<keyword evidence="3" id="KW-1185">Reference proteome</keyword>
<dbReference type="EMBL" id="BAAAJK010000027">
    <property type="protein sequence ID" value="GAA1394819.1"/>
    <property type="molecule type" value="Genomic_DNA"/>
</dbReference>
<feature type="compositionally biased region" description="Gly residues" evidence="1">
    <location>
        <begin position="688"/>
        <end position="704"/>
    </location>
</feature>
<feature type="compositionally biased region" description="Basic and acidic residues" evidence="1">
    <location>
        <begin position="644"/>
        <end position="653"/>
    </location>
</feature>
<sequence length="704" mass="71381">MARDDPPYSRSGPGQDPPGGPGDGAGGDAVLAAIAHRLRARSERQQLLTERLRSGELRPGALADLAELAAAARRGARDGDHILVLAGSPRGPRLAAPPTPLGQALNAVVASSEAASRTVVPPTPSIALDAAAETVLGQILAELLAHAAGSTPPGERLELHSRWGPDGGLVVELQCAQPPRHLTPIDELDRALTTATPGGPVAPQEIGLHVAARLARTIGARLGVRGPAGTTGVSPIAVLHLPSSVVHGGPQGEQPAPPEPAREQEAGPTAALHHSPSAAGEAPWPPQQQEPRPAPAEEQVPSWPPLSAASTAPRPGDPAGTDPVRSGPPAVEHRGGPEGDLPRPPSGGDLPQRGVPAADLPQRGVPAAGDLPQRGAPGRPPGIAAATPFGAPDQRNGSGAQWPVRQPAEQVDALSQQNGPSQQNAPFQQNGPLPQGALSQQSGPAPQNAPSRPGPQPDPQAEAARADAARAGVAFGTVPPPPPGPPQGAPPQGPPPQGGPPPAGPRNGARPPGPDGPDDPPVTEALPLTAAEGTPPVELFGPFDSEVPVAVDDVDDTPIFAAVASAWFREPSAPAGTDGQPGGSATSGNWRTPGDTEFDAARIRADRVVDLPTTAQGLPQRLPGQAMVPPSWRDTPNGAQPSGSRERQPDRVRSRLASYQRGLREGRHRAAEDPPPPAPPVNGAALNGHGGGHRLNGDGGRNVG</sequence>
<feature type="region of interest" description="Disordered" evidence="1">
    <location>
        <begin position="571"/>
        <end position="597"/>
    </location>
</feature>
<reference evidence="3" key="1">
    <citation type="journal article" date="2019" name="Int. J. Syst. Evol. Microbiol.">
        <title>The Global Catalogue of Microorganisms (GCM) 10K type strain sequencing project: providing services to taxonomists for standard genome sequencing and annotation.</title>
        <authorList>
            <consortium name="The Broad Institute Genomics Platform"/>
            <consortium name="The Broad Institute Genome Sequencing Center for Infectious Disease"/>
            <person name="Wu L."/>
            <person name="Ma J."/>
        </authorList>
    </citation>
    <scope>NUCLEOTIDE SEQUENCE [LARGE SCALE GENOMIC DNA]</scope>
    <source>
        <strain evidence="3">JCM 11896</strain>
    </source>
</reference>
<evidence type="ECO:0000256" key="1">
    <source>
        <dbReference type="SAM" id="MobiDB-lite"/>
    </source>
</evidence>
<evidence type="ECO:0000313" key="3">
    <source>
        <dbReference type="Proteomes" id="UP001501414"/>
    </source>
</evidence>
<feature type="compositionally biased region" description="Basic and acidic residues" evidence="1">
    <location>
        <begin position="331"/>
        <end position="341"/>
    </location>
</feature>
<feature type="compositionally biased region" description="Low complexity" evidence="1">
    <location>
        <begin position="375"/>
        <end position="388"/>
    </location>
</feature>
<evidence type="ECO:0008006" key="4">
    <source>
        <dbReference type="Google" id="ProtNLM"/>
    </source>
</evidence>
<feature type="region of interest" description="Disordered" evidence="1">
    <location>
        <begin position="1"/>
        <end position="29"/>
    </location>
</feature>
<feature type="region of interest" description="Disordered" evidence="1">
    <location>
        <begin position="610"/>
        <end position="704"/>
    </location>
</feature>
<protein>
    <recommendedName>
        <fullName evidence="4">Histidine kinase</fullName>
    </recommendedName>
</protein>
<evidence type="ECO:0000313" key="2">
    <source>
        <dbReference type="EMBL" id="GAA1394819.1"/>
    </source>
</evidence>
<gene>
    <name evidence="2" type="ORF">GCM10009613_43500</name>
</gene>
<feature type="compositionally biased region" description="Pro residues" evidence="1">
    <location>
        <begin position="478"/>
        <end position="504"/>
    </location>
</feature>
<name>A0ABP4IQE2_9PSEU</name>
<feature type="compositionally biased region" description="Basic and acidic residues" evidence="1">
    <location>
        <begin position="662"/>
        <end position="672"/>
    </location>
</feature>
<feature type="compositionally biased region" description="Pro residues" evidence="1">
    <location>
        <begin position="283"/>
        <end position="294"/>
    </location>
</feature>